<reference evidence="2 3" key="1">
    <citation type="journal article" date="2024" name="G3 (Bethesda)">
        <title>Genome assembly of Hibiscus sabdariffa L. provides insights into metabolisms of medicinal natural products.</title>
        <authorList>
            <person name="Kim T."/>
        </authorList>
    </citation>
    <scope>NUCLEOTIDE SEQUENCE [LARGE SCALE GENOMIC DNA]</scope>
    <source>
        <strain evidence="2">TK-2024</strain>
        <tissue evidence="2">Old leaves</tissue>
    </source>
</reference>
<protein>
    <recommendedName>
        <fullName evidence="1">MULE transposase domain-containing protein</fullName>
    </recommendedName>
</protein>
<feature type="domain" description="MULE transposase" evidence="1">
    <location>
        <begin position="69"/>
        <end position="164"/>
    </location>
</feature>
<comment type="caution">
    <text evidence="2">The sequence shown here is derived from an EMBL/GenBank/DDBJ whole genome shotgun (WGS) entry which is preliminary data.</text>
</comment>
<dbReference type="PANTHER" id="PTHR31973">
    <property type="entry name" value="POLYPROTEIN, PUTATIVE-RELATED"/>
    <property type="match status" value="1"/>
</dbReference>
<evidence type="ECO:0000313" key="3">
    <source>
        <dbReference type="Proteomes" id="UP001472677"/>
    </source>
</evidence>
<keyword evidence="3" id="KW-1185">Reference proteome</keyword>
<sequence>MCLESKMASYVEEYATHWGYAAELLHSNHGSTVSIQVYRDNNHKVVFHRKYVCFVALRKGWKEGCRPFIGVDGCFLKYVTRGEIIVDVSRDGNNQMFPVAWAIVEVDGKELWKWFLTKLMEDLGHTNGEGLTLMSDQQNGLVPVINEFFPLLKHRMCARHIYANWHKKWKGLNMKIQFWSCVRSTFVEDFDDQLKILEGMWSTSTNDLLGIPPQHWSRAYFTGESKCDVVDNNLAEAFKGWIVDARCYPIISMLEDIREMVMQIMHVKRTASSKWKTNILLGPSAHHMAQRKTI</sequence>
<dbReference type="InterPro" id="IPR018289">
    <property type="entry name" value="MULE_transposase_dom"/>
</dbReference>
<evidence type="ECO:0000259" key="1">
    <source>
        <dbReference type="Pfam" id="PF10551"/>
    </source>
</evidence>
<name>A0ABR2DW91_9ROSI</name>
<gene>
    <name evidence="2" type="ORF">V6N12_061118</name>
</gene>
<dbReference type="PANTHER" id="PTHR31973:SF189">
    <property type="entry name" value="TRANSPOSASE, MUDR, PLANT, MULE TRANSPOSASE DOMAIN PROTEIN-RELATED"/>
    <property type="match status" value="1"/>
</dbReference>
<proteinExistence type="predicted"/>
<dbReference type="EMBL" id="JBBPBM010000021">
    <property type="protein sequence ID" value="KAK8548200.1"/>
    <property type="molecule type" value="Genomic_DNA"/>
</dbReference>
<dbReference type="Pfam" id="PF10551">
    <property type="entry name" value="MULE"/>
    <property type="match status" value="1"/>
</dbReference>
<accession>A0ABR2DW91</accession>
<organism evidence="2 3">
    <name type="scientific">Hibiscus sabdariffa</name>
    <name type="common">roselle</name>
    <dbReference type="NCBI Taxonomy" id="183260"/>
    <lineage>
        <taxon>Eukaryota</taxon>
        <taxon>Viridiplantae</taxon>
        <taxon>Streptophyta</taxon>
        <taxon>Embryophyta</taxon>
        <taxon>Tracheophyta</taxon>
        <taxon>Spermatophyta</taxon>
        <taxon>Magnoliopsida</taxon>
        <taxon>eudicotyledons</taxon>
        <taxon>Gunneridae</taxon>
        <taxon>Pentapetalae</taxon>
        <taxon>rosids</taxon>
        <taxon>malvids</taxon>
        <taxon>Malvales</taxon>
        <taxon>Malvaceae</taxon>
        <taxon>Malvoideae</taxon>
        <taxon>Hibiscus</taxon>
    </lineage>
</organism>
<dbReference type="Proteomes" id="UP001472677">
    <property type="component" value="Unassembled WGS sequence"/>
</dbReference>
<evidence type="ECO:0000313" key="2">
    <source>
        <dbReference type="EMBL" id="KAK8548200.1"/>
    </source>
</evidence>